<dbReference type="InterPro" id="IPR040321">
    <property type="entry name" value="SCD2-like"/>
</dbReference>
<dbReference type="EMBL" id="HBIP01008481">
    <property type="protein sequence ID" value="CAE0489558.1"/>
    <property type="molecule type" value="Transcribed_RNA"/>
</dbReference>
<protein>
    <submittedName>
        <fullName evidence="2">Uncharacterized protein</fullName>
    </submittedName>
</protein>
<feature type="region of interest" description="Disordered" evidence="1">
    <location>
        <begin position="326"/>
        <end position="352"/>
    </location>
</feature>
<name>A0A7S3QPY6_DUNTE</name>
<gene>
    <name evidence="2" type="ORF">DTER00134_LOCUS4629</name>
</gene>
<accession>A0A7S3QPY6</accession>
<organism evidence="2">
    <name type="scientific">Dunaliella tertiolecta</name>
    <name type="common">Green alga</name>
    <dbReference type="NCBI Taxonomy" id="3047"/>
    <lineage>
        <taxon>Eukaryota</taxon>
        <taxon>Viridiplantae</taxon>
        <taxon>Chlorophyta</taxon>
        <taxon>core chlorophytes</taxon>
        <taxon>Chlorophyceae</taxon>
        <taxon>CS clade</taxon>
        <taxon>Chlamydomonadales</taxon>
        <taxon>Dunaliellaceae</taxon>
        <taxon>Dunaliella</taxon>
    </lineage>
</organism>
<evidence type="ECO:0000256" key="1">
    <source>
        <dbReference type="SAM" id="MobiDB-lite"/>
    </source>
</evidence>
<dbReference type="AlphaFoldDB" id="A0A7S3QPY6"/>
<dbReference type="PANTHER" id="PTHR31762:SF4">
    <property type="entry name" value="COILED-COIL DOMAIN-CONTAINING PROTEIN SCD2"/>
    <property type="match status" value="1"/>
</dbReference>
<dbReference type="PANTHER" id="PTHR31762">
    <property type="entry name" value="FAS-BINDING FACTOR-LIKE PROTEIN"/>
    <property type="match status" value="1"/>
</dbReference>
<dbReference type="GO" id="GO:0000911">
    <property type="term" value="P:cytokinesis by cell plate formation"/>
    <property type="evidence" value="ECO:0007669"/>
    <property type="project" value="InterPro"/>
</dbReference>
<feature type="compositionally biased region" description="Polar residues" evidence="1">
    <location>
        <begin position="343"/>
        <end position="352"/>
    </location>
</feature>
<feature type="region of interest" description="Disordered" evidence="1">
    <location>
        <begin position="81"/>
        <end position="121"/>
    </location>
</feature>
<reference evidence="2" key="1">
    <citation type="submission" date="2021-01" db="EMBL/GenBank/DDBJ databases">
        <authorList>
            <person name="Corre E."/>
            <person name="Pelletier E."/>
            <person name="Niang G."/>
            <person name="Scheremetjew M."/>
            <person name="Finn R."/>
            <person name="Kale V."/>
            <person name="Holt S."/>
            <person name="Cochrane G."/>
            <person name="Meng A."/>
            <person name="Brown T."/>
            <person name="Cohen L."/>
        </authorList>
    </citation>
    <scope>NUCLEOTIDE SEQUENCE</scope>
    <source>
        <strain evidence="2">CCMP1320</strain>
    </source>
</reference>
<evidence type="ECO:0000313" key="2">
    <source>
        <dbReference type="EMBL" id="CAE0489558.1"/>
    </source>
</evidence>
<proteinExistence type="predicted"/>
<sequence>MGDNRRSGSGSYLVMQQMKDTYHHVGRLGSSPSARMQATRFGSPSGQHLLSEIQRLQTMNAKLNAKLAFAANRVPGLNKMLGMKESSDGGLPPTGSGPLGRREDSATAAAGKAPRASAETGSGPGIDLFIDDLLLSEEEVQEAAMRCCWLARYWTLAEQLGICDDIAHEKATYWRALALPLPTYFEVAKCAVMPHVMVKQSTKPREASCQMADGPTQLPAVGSLTTHAPAEQVSSELLVAMPEGGGGGGATVADVVELERALRQLSELGVVQEVLSSLMHQRQAVYTAQLQASIENCDPDETPTPPKAQPGLSAISNTAVAGSMQHGSSFSVEVRQAEEDAPPSSSGSITETSACEAQEVAFQRAWLAYMWSRAAALGVEPQVCRERAEHWGHLLLWGSADLAAHPHARDSPFAAAHNQAASSSVNLGSPGAALHQQQPSIGASTIGTHAKELMEVHAGLQELARLGVEQQIWAYRQLQPESS</sequence>